<evidence type="ECO:0000313" key="12">
    <source>
        <dbReference type="EMBL" id="TFU06301.1"/>
    </source>
</evidence>
<dbReference type="RefSeq" id="WP_135245024.1">
    <property type="nucleotide sequence ID" value="NZ_SIHO01000001.1"/>
</dbReference>
<evidence type="ECO:0000256" key="1">
    <source>
        <dbReference type="ARBA" id="ARBA00004496"/>
    </source>
</evidence>
<evidence type="ECO:0000256" key="3">
    <source>
        <dbReference type="ARBA" id="ARBA00022553"/>
    </source>
</evidence>
<reference evidence="12 13" key="1">
    <citation type="submission" date="2019-02" db="EMBL/GenBank/DDBJ databases">
        <title>Polymorphobacter sp. isolated from the lake at the Tibet of China.</title>
        <authorList>
            <person name="Li A."/>
        </authorList>
    </citation>
    <scope>NUCLEOTIDE SEQUENCE [LARGE SCALE GENOMIC DNA]</scope>
    <source>
        <strain evidence="12 13">DJ1R-1</strain>
    </source>
</reference>
<evidence type="ECO:0000313" key="13">
    <source>
        <dbReference type="Proteomes" id="UP000297737"/>
    </source>
</evidence>
<evidence type="ECO:0000256" key="9">
    <source>
        <dbReference type="PROSITE-ProRule" id="PRU01091"/>
    </source>
</evidence>
<dbReference type="InterPro" id="IPR001789">
    <property type="entry name" value="Sig_transdc_resp-reg_receiver"/>
</dbReference>
<evidence type="ECO:0000256" key="8">
    <source>
        <dbReference type="PROSITE-ProRule" id="PRU00169"/>
    </source>
</evidence>
<feature type="DNA-binding region" description="OmpR/PhoB-type" evidence="9">
    <location>
        <begin position="123"/>
        <end position="217"/>
    </location>
</feature>
<sequence length="219" mass="23866">MTILLVEDDDMLGAAIVDGLAPRFLVERVDTIDHGEAALETGDYDMVILDIALPDGSGLDLLARMRRASNMLPVLILSARATLDDRLLGLNGGADDYLIKPFDLQELTARCDAVIRRRQGRAAPVIVHGDMVYAPAARQVTLDGAPVALSARELAVLDVLLSNIGHVISKAQIEERLYRWDEAIESNTIEVHVSHLRRKLGADRIKTIRGLGYIVPAAS</sequence>
<proteinExistence type="predicted"/>
<dbReference type="EMBL" id="SIHO01000001">
    <property type="protein sequence ID" value="TFU06301.1"/>
    <property type="molecule type" value="Genomic_DNA"/>
</dbReference>
<feature type="domain" description="OmpR/PhoB-type" evidence="11">
    <location>
        <begin position="123"/>
        <end position="217"/>
    </location>
</feature>
<evidence type="ECO:0000256" key="4">
    <source>
        <dbReference type="ARBA" id="ARBA00023012"/>
    </source>
</evidence>
<dbReference type="Gene3D" id="1.10.10.10">
    <property type="entry name" value="Winged helix-like DNA-binding domain superfamily/Winged helix DNA-binding domain"/>
    <property type="match status" value="1"/>
</dbReference>
<dbReference type="PROSITE" id="PS51755">
    <property type="entry name" value="OMPR_PHOB"/>
    <property type="match status" value="1"/>
</dbReference>
<keyword evidence="4" id="KW-0902">Two-component regulatory system</keyword>
<dbReference type="SUPFAM" id="SSF52172">
    <property type="entry name" value="CheY-like"/>
    <property type="match status" value="1"/>
</dbReference>
<dbReference type="OrthoDB" id="9802426at2"/>
<dbReference type="CDD" id="cd00383">
    <property type="entry name" value="trans_reg_C"/>
    <property type="match status" value="1"/>
</dbReference>
<dbReference type="InterPro" id="IPR011006">
    <property type="entry name" value="CheY-like_superfamily"/>
</dbReference>
<keyword evidence="2" id="KW-0963">Cytoplasm</keyword>
<dbReference type="Gene3D" id="3.40.50.2300">
    <property type="match status" value="1"/>
</dbReference>
<dbReference type="PANTHER" id="PTHR48111">
    <property type="entry name" value="REGULATOR OF RPOS"/>
    <property type="match status" value="1"/>
</dbReference>
<keyword evidence="7" id="KW-0804">Transcription</keyword>
<dbReference type="PROSITE" id="PS50110">
    <property type="entry name" value="RESPONSE_REGULATORY"/>
    <property type="match status" value="1"/>
</dbReference>
<dbReference type="Proteomes" id="UP000297737">
    <property type="component" value="Unassembled WGS sequence"/>
</dbReference>
<feature type="domain" description="Response regulatory" evidence="10">
    <location>
        <begin position="2"/>
        <end position="115"/>
    </location>
</feature>
<feature type="modified residue" description="4-aspartylphosphate" evidence="8">
    <location>
        <position position="50"/>
    </location>
</feature>
<keyword evidence="13" id="KW-1185">Reference proteome</keyword>
<keyword evidence="6 9" id="KW-0238">DNA-binding</keyword>
<comment type="caution">
    <text evidence="12">The sequence shown here is derived from an EMBL/GenBank/DDBJ whole genome shotgun (WGS) entry which is preliminary data.</text>
</comment>
<dbReference type="Pfam" id="PF00486">
    <property type="entry name" value="Trans_reg_C"/>
    <property type="match status" value="1"/>
</dbReference>
<evidence type="ECO:0000256" key="2">
    <source>
        <dbReference type="ARBA" id="ARBA00022490"/>
    </source>
</evidence>
<dbReference type="InterPro" id="IPR039420">
    <property type="entry name" value="WalR-like"/>
</dbReference>
<dbReference type="PANTHER" id="PTHR48111:SF35">
    <property type="entry name" value="TRANSCRIPTIONAL REGULATORY PROTEIN QSEB"/>
    <property type="match status" value="1"/>
</dbReference>
<dbReference type="SMART" id="SM00448">
    <property type="entry name" value="REC"/>
    <property type="match status" value="1"/>
</dbReference>
<dbReference type="GO" id="GO:0006355">
    <property type="term" value="P:regulation of DNA-templated transcription"/>
    <property type="evidence" value="ECO:0007669"/>
    <property type="project" value="InterPro"/>
</dbReference>
<dbReference type="AlphaFoldDB" id="A0A4Y9ERN0"/>
<dbReference type="Pfam" id="PF00072">
    <property type="entry name" value="Response_reg"/>
    <property type="match status" value="1"/>
</dbReference>
<dbReference type="SMART" id="SM00862">
    <property type="entry name" value="Trans_reg_C"/>
    <property type="match status" value="1"/>
</dbReference>
<accession>A0A4Y9ERN0</accession>
<dbReference type="GO" id="GO:0032993">
    <property type="term" value="C:protein-DNA complex"/>
    <property type="evidence" value="ECO:0007669"/>
    <property type="project" value="TreeGrafter"/>
</dbReference>
<dbReference type="GO" id="GO:0000156">
    <property type="term" value="F:phosphorelay response regulator activity"/>
    <property type="evidence" value="ECO:0007669"/>
    <property type="project" value="TreeGrafter"/>
</dbReference>
<keyword evidence="5" id="KW-0805">Transcription regulation</keyword>
<evidence type="ECO:0000256" key="6">
    <source>
        <dbReference type="ARBA" id="ARBA00023125"/>
    </source>
</evidence>
<gene>
    <name evidence="12" type="ORF">EUV02_04695</name>
</gene>
<protein>
    <submittedName>
        <fullName evidence="12">Response regulator</fullName>
    </submittedName>
</protein>
<organism evidence="12 13">
    <name type="scientific">Glacieibacterium arshaanense</name>
    <dbReference type="NCBI Taxonomy" id="2511025"/>
    <lineage>
        <taxon>Bacteria</taxon>
        <taxon>Pseudomonadati</taxon>
        <taxon>Pseudomonadota</taxon>
        <taxon>Alphaproteobacteria</taxon>
        <taxon>Sphingomonadales</taxon>
        <taxon>Sphingosinicellaceae</taxon>
        <taxon>Glacieibacterium</taxon>
    </lineage>
</organism>
<evidence type="ECO:0000256" key="5">
    <source>
        <dbReference type="ARBA" id="ARBA00023015"/>
    </source>
</evidence>
<dbReference type="GO" id="GO:0000976">
    <property type="term" value="F:transcription cis-regulatory region binding"/>
    <property type="evidence" value="ECO:0007669"/>
    <property type="project" value="TreeGrafter"/>
</dbReference>
<comment type="subcellular location">
    <subcellularLocation>
        <location evidence="1">Cytoplasm</location>
    </subcellularLocation>
</comment>
<name>A0A4Y9ERN0_9SPHN</name>
<dbReference type="GO" id="GO:0005829">
    <property type="term" value="C:cytosol"/>
    <property type="evidence" value="ECO:0007669"/>
    <property type="project" value="TreeGrafter"/>
</dbReference>
<evidence type="ECO:0000256" key="7">
    <source>
        <dbReference type="ARBA" id="ARBA00023163"/>
    </source>
</evidence>
<keyword evidence="3 8" id="KW-0597">Phosphoprotein</keyword>
<evidence type="ECO:0000259" key="11">
    <source>
        <dbReference type="PROSITE" id="PS51755"/>
    </source>
</evidence>
<dbReference type="InterPro" id="IPR036388">
    <property type="entry name" value="WH-like_DNA-bd_sf"/>
</dbReference>
<dbReference type="InterPro" id="IPR001867">
    <property type="entry name" value="OmpR/PhoB-type_DNA-bd"/>
</dbReference>
<evidence type="ECO:0000259" key="10">
    <source>
        <dbReference type="PROSITE" id="PS50110"/>
    </source>
</evidence>